<evidence type="ECO:0000259" key="1">
    <source>
        <dbReference type="Pfam" id="PF13979"/>
    </source>
</evidence>
<dbReference type="InterPro" id="IPR038270">
    <property type="entry name" value="SopA-like_catalytic_sf"/>
</dbReference>
<proteinExistence type="predicted"/>
<reference evidence="2 3" key="1">
    <citation type="submission" date="2019-09" db="EMBL/GenBank/DDBJ databases">
        <authorList>
            <person name="Chandra G."/>
            <person name="Truman W A."/>
        </authorList>
    </citation>
    <scope>NUCLEOTIDE SEQUENCE [LARGE SCALE GENOMIC DNA]</scope>
    <source>
        <strain evidence="2">PS880</strain>
    </source>
</reference>
<protein>
    <recommendedName>
        <fullName evidence="1">E3 ubiquitin-protein ligase SopA-like catalytic domain-containing protein</fullName>
    </recommendedName>
</protein>
<dbReference type="SUPFAM" id="SSF141571">
    <property type="entry name" value="Pentapeptide repeat-like"/>
    <property type="match status" value="1"/>
</dbReference>
<dbReference type="InterPro" id="IPR025725">
    <property type="entry name" value="SopA-like_cat"/>
</dbReference>
<sequence length="822" mass="90223">MPTVYVHTPSATNIMHEPTEVLSNLAMHLRGLTNTASRLLLGNNLLEAETGNTRSENSEQKKIDACIYFNRHERFTSVHQALFEVNQILSKREEIPFQDPKVVYCSQLASQNISFSSPIQSEIDSIITKLFFDTVGQIPSSEDRVRFVDMYIGLAALQNLGLSAITKDAALIKNGTIGNPTNLIIKMIGLNNKQLNCNQLDKLAEKLLASITLDQSVSIGALDNISAETRSKLIKKVRFVGTDLSRAALDGISLRAIHIGAPSEGGLETQRVASNAVDFSAVKLRQLDISDSSFSNAILKDSSWSKIKSTGTDYKNATLSGAYFYTVDFSESDFSGADLTGIHCQRANFSGANLTGAKISLSPDFLRTITSSEFWVDDLINHLNNENQGLLISINSIDSKFEAQKNYLMAQVIAELDSLEVSELGSCWASLGDVLLKEPCYAKDPDISRFILNKLLPHWINEKNQARLRPDEVNLTVALTSLSASTLEWSALDFQGAVNQLLCAATLSENRAELQLQQAEEQLRTAYLRSPVVNEAVVALEGLEKDLPRETYIFTSSDRLQAVALDPELFKSLVFAGMGEPDLTNAYFLTRASETESFMIKSIADLSHVYAMQPLLKACYAAITQGGISGSLVRGILGNSPHSAAFIEALNLHSIPNNLVATAHQGELYDTFATHWQVARGEIHEPQNTSRHLRPEHQEQLWLAGKDLALEDTPHNRAALMLSLSSIFTRYSSSHLFGTEGESPTAVRLYASALLNEARLLDPSLIDDDAATDWQARLLGIGDAFTCTALLSYSMDGYVKDNAQPGSPLEHVSLALYPAAWR</sequence>
<evidence type="ECO:0000313" key="3">
    <source>
        <dbReference type="Proteomes" id="UP000375525"/>
    </source>
</evidence>
<gene>
    <name evidence="2" type="ORF">PS880_06004</name>
</gene>
<name>A0A5E7QAI8_PSEFL</name>
<accession>A0A5E7QAI8</accession>
<organism evidence="2 3">
    <name type="scientific">Pseudomonas fluorescens</name>
    <dbReference type="NCBI Taxonomy" id="294"/>
    <lineage>
        <taxon>Bacteria</taxon>
        <taxon>Pseudomonadati</taxon>
        <taxon>Pseudomonadota</taxon>
        <taxon>Gammaproteobacteria</taxon>
        <taxon>Pseudomonadales</taxon>
        <taxon>Pseudomonadaceae</taxon>
        <taxon>Pseudomonas</taxon>
    </lineage>
</organism>
<dbReference type="InterPro" id="IPR051082">
    <property type="entry name" value="Pentapeptide-BTB/POZ_domain"/>
</dbReference>
<dbReference type="PANTHER" id="PTHR14136:SF17">
    <property type="entry name" value="BTB_POZ DOMAIN-CONTAINING PROTEIN KCTD9"/>
    <property type="match status" value="1"/>
</dbReference>
<dbReference type="Proteomes" id="UP000375525">
    <property type="component" value="Unassembled WGS sequence"/>
</dbReference>
<dbReference type="Gene3D" id="2.160.20.80">
    <property type="entry name" value="E3 ubiquitin-protein ligase SopA"/>
    <property type="match status" value="1"/>
</dbReference>
<dbReference type="PANTHER" id="PTHR14136">
    <property type="entry name" value="BTB_POZ DOMAIN-CONTAINING PROTEIN KCTD9"/>
    <property type="match status" value="1"/>
</dbReference>
<dbReference type="GO" id="GO:0016567">
    <property type="term" value="P:protein ubiquitination"/>
    <property type="evidence" value="ECO:0007669"/>
    <property type="project" value="InterPro"/>
</dbReference>
<dbReference type="GO" id="GO:0004842">
    <property type="term" value="F:ubiquitin-protein transferase activity"/>
    <property type="evidence" value="ECO:0007669"/>
    <property type="project" value="InterPro"/>
</dbReference>
<dbReference type="Pfam" id="PF00805">
    <property type="entry name" value="Pentapeptide"/>
    <property type="match status" value="1"/>
</dbReference>
<dbReference type="InterPro" id="IPR001646">
    <property type="entry name" value="5peptide_repeat"/>
</dbReference>
<evidence type="ECO:0000313" key="2">
    <source>
        <dbReference type="EMBL" id="VVP59186.1"/>
    </source>
</evidence>
<dbReference type="RefSeq" id="WP_224790331.1">
    <property type="nucleotide sequence ID" value="NZ_CABVIH010000046.1"/>
</dbReference>
<dbReference type="AlphaFoldDB" id="A0A5E7QAI8"/>
<dbReference type="EMBL" id="CABVIH010000046">
    <property type="protein sequence ID" value="VVP59186.1"/>
    <property type="molecule type" value="Genomic_DNA"/>
</dbReference>
<dbReference type="Gene3D" id="1.10.4140.10">
    <property type="entry name" value="effector protein (NleL)"/>
    <property type="match status" value="1"/>
</dbReference>
<dbReference type="Pfam" id="PF13979">
    <property type="entry name" value="SopA_C"/>
    <property type="match status" value="1"/>
</dbReference>
<feature type="domain" description="E3 ubiquitin-protein ligase SopA-like catalytic" evidence="1">
    <location>
        <begin position="691"/>
        <end position="801"/>
    </location>
</feature>
<dbReference type="Gene3D" id="1.25.40.300">
    <property type="entry name" value="Putative secreted effector protein"/>
    <property type="match status" value="1"/>
</dbReference>